<evidence type="ECO:0000256" key="1">
    <source>
        <dbReference type="SAM" id="Coils"/>
    </source>
</evidence>
<name>A0A0M3PBA2_9POXV</name>
<evidence type="ECO:0008006" key="4">
    <source>
        <dbReference type="Google" id="ProtNLM"/>
    </source>
</evidence>
<keyword evidence="1" id="KW-0175">Coiled coil</keyword>
<dbReference type="Pfam" id="PF04599">
    <property type="entry name" value="Pox_G5"/>
    <property type="match status" value="1"/>
</dbReference>
<dbReference type="Proteomes" id="UP000142477">
    <property type="component" value="Segment"/>
</dbReference>
<dbReference type="RefSeq" id="YP_009177107.1">
    <property type="nucleotide sequence ID" value="NC_028238.1"/>
</dbReference>
<sequence>MGIKNLKAVLLLKHRLRILDAAQKSKELYVDFLGLFMAVAYSVTSTETLRSILNDKFKFMKSISEKVVLFVDRGSIVLKSSLREKRKQLLYNQYQRKKNEIAHLEHLMNSLSTKDELYEEQRESITSKIEKNNYYMFLYDKKNVESIMDEVLSSLKDIDIHYCDHIDAEFMMCYKAREYYNTNGIWPAILSSDQDTICLLCIDTENKILYDSKMSYMLSPNKYTAYLAKLMILVNGCDFFSGLTGASINKDNYSKYAMFTEFNRDNVLCSLAYKNYSLVKIDNINEVSEHINKIFDFIELYTSLDETAYNIDILPCINIKEFLSVLVYNKWNDITKKYAFTSNILRNIYNVYTSSNKYVENTSDNNNDILCLIQHYEYRKITKKVVTSFISRLNIDIKDHICLLGISPSVNLYIGFEKKFYFNNLSIIENPSKMLNIDI</sequence>
<dbReference type="KEGG" id="vg:26122776"/>
<accession>A0A0M3PBA2</accession>
<evidence type="ECO:0000313" key="2">
    <source>
        <dbReference type="EMBL" id="ALA62460.1"/>
    </source>
</evidence>
<dbReference type="EMBL" id="KP728110">
    <property type="protein sequence ID" value="ALA62460.1"/>
    <property type="molecule type" value="Genomic_DNA"/>
</dbReference>
<protein>
    <recommendedName>
        <fullName evidence="4">FEN1-like nuclease</fullName>
    </recommendedName>
</protein>
<dbReference type="OrthoDB" id="6569at10239"/>
<proteinExistence type="predicted"/>
<reference evidence="2 3" key="1">
    <citation type="journal article" date="2015" name="Infect. Genet. Evol.">
        <title>Unique genomic organization of a novel Avipoxvirus detected in turkey (Meleagris gallopavo).</title>
        <authorList>
            <person name="Banyai K."/>
            <person name="Palya V."/>
            <person name="Denes B."/>
            <person name="Glavits R."/>
            <person name="Ivanics E."/>
            <person name="Horvath B."/>
            <person name="Farkas S.L."/>
            <person name="Marton S."/>
            <person name="Balint A."/>
            <person name="Gyuranecz M."/>
            <person name="Erdelyi K."/>
            <person name="Dan A."/>
        </authorList>
    </citation>
    <scope>NUCLEOTIDE SEQUENCE [LARGE SCALE GENOMIC DNA]</scope>
    <source>
        <strain evidence="2 3">TKPV-HU1124/2011</strain>
    </source>
</reference>
<organism evidence="2 3">
    <name type="scientific">Turkeypox virus</name>
    <dbReference type="NCBI Taxonomy" id="336486"/>
    <lineage>
        <taxon>Viruses</taxon>
        <taxon>Varidnaviria</taxon>
        <taxon>Bamfordvirae</taxon>
        <taxon>Nucleocytoviricota</taxon>
        <taxon>Pokkesviricetes</taxon>
        <taxon>Chitovirales</taxon>
        <taxon>Poxviridae</taxon>
        <taxon>Chordopoxvirinae</taxon>
        <taxon>Avipoxvirus</taxon>
        <taxon>Avipoxvirus turkeypox</taxon>
    </lineage>
</organism>
<dbReference type="InterPro" id="IPR007678">
    <property type="entry name" value="Poxvirus_G5"/>
</dbReference>
<keyword evidence="3" id="KW-1185">Reference proteome</keyword>
<dbReference type="GeneID" id="26122776"/>
<feature type="coiled-coil region" evidence="1">
    <location>
        <begin position="87"/>
        <end position="114"/>
    </location>
</feature>
<evidence type="ECO:0000313" key="3">
    <source>
        <dbReference type="Proteomes" id="UP000142477"/>
    </source>
</evidence>